<feature type="transmembrane region" description="Helical" evidence="9">
    <location>
        <begin position="478"/>
        <end position="496"/>
    </location>
</feature>
<protein>
    <recommendedName>
        <fullName evidence="12">Major facilitator superfamily MFS-1 protein</fullName>
    </recommendedName>
</protein>
<dbReference type="InterPro" id="IPR052599">
    <property type="entry name" value="SLC43A_AATransporter"/>
</dbReference>
<evidence type="ECO:0008006" key="12">
    <source>
        <dbReference type="Google" id="ProtNLM"/>
    </source>
</evidence>
<organism evidence="10 11">
    <name type="scientific">Theileria orientalis</name>
    <dbReference type="NCBI Taxonomy" id="68886"/>
    <lineage>
        <taxon>Eukaryota</taxon>
        <taxon>Sar</taxon>
        <taxon>Alveolata</taxon>
        <taxon>Apicomplexa</taxon>
        <taxon>Aconoidasida</taxon>
        <taxon>Piroplasmida</taxon>
        <taxon>Theileriidae</taxon>
        <taxon>Theileria</taxon>
    </lineage>
</organism>
<dbReference type="GO" id="GO:0016020">
    <property type="term" value="C:membrane"/>
    <property type="evidence" value="ECO:0007669"/>
    <property type="project" value="UniProtKB-SubCell"/>
</dbReference>
<sequence>MIIKTTKVPIRIGYKTYRVHDIKIGCRFGIRLLVYFVLLIFIGPYFGNWNTTEKFLCRLDVYAGECGLSERLGPATDNFRCAAQRFRIAKLGSVVRVSVLTIGFVLGLLLDILGPKLTFLLGIMMRMGSWFIFSMKGARNSLIIFSGVILGLSRNAIAYPTLTIYMYTTSFKEYATTIMGIGITLAGLYIIVIERLMGFTKCDPYKFTLYSMLITHVPCLLVGMIIFPWNSPTPKLKHKVKPVDKQGLDYQSSTDDYNYTSPSCDVNSAYTNSGYSLDGSPDYALNHKNFKSQDPDDSADTSPGSPLDLVLGTPINGLTENSDADSVNTPNVLQNKDPALSRKADKDRERSPDVKLEVYDDAHISRLHKKNTTVLDRSSTERTSTEESDVEVDGDVQVPIDHSQWNVKKFLRYLTSMEYGITCPYFVLNFLDFFFMQMMFSTMYGRYKDVIVLNEYLVSFSFILTFLIGFLYKVFNPVTILVFSNMFGILTHFVAFSTSRVAGYLAAFTLIAYASILFTQTYIYIQSTFDAKYFGSLVGTINTFSGLVMFFNILLISLVEKYGCTNKIHIAMIVSRSICGAGLIFLSMRRRKRTKSL</sequence>
<keyword evidence="3" id="KW-0813">Transport</keyword>
<comment type="similarity">
    <text evidence="2">Belongs to the SLC43A transporter (TC 2.A.1.44) family.</text>
</comment>
<feature type="transmembrane region" description="Helical" evidence="9">
    <location>
        <begin position="502"/>
        <end position="525"/>
    </location>
</feature>
<evidence type="ECO:0000313" key="10">
    <source>
        <dbReference type="EMBL" id="UKJ90631.1"/>
    </source>
</evidence>
<feature type="compositionally biased region" description="Polar residues" evidence="8">
    <location>
        <begin position="316"/>
        <end position="334"/>
    </location>
</feature>
<comment type="subcellular location">
    <subcellularLocation>
        <location evidence="1">Membrane</location>
        <topology evidence="1">Multi-pass membrane protein</topology>
    </subcellularLocation>
</comment>
<feature type="transmembrane region" description="Helical" evidence="9">
    <location>
        <begin position="568"/>
        <end position="588"/>
    </location>
</feature>
<dbReference type="PANTHER" id="PTHR20772">
    <property type="entry name" value="PROTEIN FMP42"/>
    <property type="match status" value="1"/>
</dbReference>
<name>A0A976QRM5_THEOR</name>
<evidence type="ECO:0000256" key="6">
    <source>
        <dbReference type="ARBA" id="ARBA00022989"/>
    </source>
</evidence>
<feature type="transmembrane region" description="Helical" evidence="9">
    <location>
        <begin position="419"/>
        <end position="439"/>
    </location>
</feature>
<evidence type="ECO:0000313" key="11">
    <source>
        <dbReference type="Proteomes" id="UP000244803"/>
    </source>
</evidence>
<accession>A0A976QRM5</accession>
<feature type="transmembrane region" description="Helical" evidence="9">
    <location>
        <begin position="207"/>
        <end position="229"/>
    </location>
</feature>
<keyword evidence="5" id="KW-0029">Amino-acid transport</keyword>
<dbReference type="GO" id="GO:0006865">
    <property type="term" value="P:amino acid transport"/>
    <property type="evidence" value="ECO:0007669"/>
    <property type="project" value="UniProtKB-KW"/>
</dbReference>
<proteinExistence type="inferred from homology"/>
<dbReference type="InterPro" id="IPR036259">
    <property type="entry name" value="MFS_trans_sf"/>
</dbReference>
<dbReference type="Gene3D" id="1.20.1250.20">
    <property type="entry name" value="MFS general substrate transporter like domains"/>
    <property type="match status" value="1"/>
</dbReference>
<evidence type="ECO:0000256" key="4">
    <source>
        <dbReference type="ARBA" id="ARBA00022692"/>
    </source>
</evidence>
<evidence type="ECO:0000256" key="3">
    <source>
        <dbReference type="ARBA" id="ARBA00022448"/>
    </source>
</evidence>
<feature type="region of interest" description="Disordered" evidence="8">
    <location>
        <begin position="286"/>
        <end position="355"/>
    </location>
</feature>
<evidence type="ECO:0000256" key="9">
    <source>
        <dbReference type="SAM" id="Phobius"/>
    </source>
</evidence>
<dbReference type="PANTHER" id="PTHR20772:SF2">
    <property type="entry name" value="PROTEIN FMP42"/>
    <property type="match status" value="1"/>
</dbReference>
<dbReference type="AlphaFoldDB" id="A0A976QRM5"/>
<evidence type="ECO:0000256" key="2">
    <source>
        <dbReference type="ARBA" id="ARBA00006595"/>
    </source>
</evidence>
<gene>
    <name evidence="10" type="ORF">MACJ_001565</name>
</gene>
<keyword evidence="6 9" id="KW-1133">Transmembrane helix</keyword>
<feature type="transmembrane region" description="Helical" evidence="9">
    <location>
        <begin position="28"/>
        <end position="46"/>
    </location>
</feature>
<feature type="compositionally biased region" description="Basic and acidic residues" evidence="8">
    <location>
        <begin position="339"/>
        <end position="355"/>
    </location>
</feature>
<keyword evidence="4 9" id="KW-0812">Transmembrane</keyword>
<keyword evidence="7 9" id="KW-0472">Membrane</keyword>
<evidence type="ECO:0000256" key="8">
    <source>
        <dbReference type="SAM" id="MobiDB-lite"/>
    </source>
</evidence>
<evidence type="ECO:0000256" key="7">
    <source>
        <dbReference type="ARBA" id="ARBA00023136"/>
    </source>
</evidence>
<feature type="transmembrane region" description="Helical" evidence="9">
    <location>
        <begin position="93"/>
        <end position="110"/>
    </location>
</feature>
<dbReference type="EMBL" id="CP056068">
    <property type="protein sequence ID" value="UKJ90631.1"/>
    <property type="molecule type" value="Genomic_DNA"/>
</dbReference>
<feature type="transmembrane region" description="Helical" evidence="9">
    <location>
        <begin position="141"/>
        <end position="162"/>
    </location>
</feature>
<reference evidence="10" key="1">
    <citation type="submission" date="2022-07" db="EMBL/GenBank/DDBJ databases">
        <title>Evaluation of T. orientalis genome assembly methods using nanopore sequencing and analysis of variation between genomes.</title>
        <authorList>
            <person name="Yam J."/>
            <person name="Micallef M.L."/>
            <person name="Liu M."/>
            <person name="Djordjevic S.P."/>
            <person name="Bogema D.R."/>
            <person name="Jenkins C."/>
        </authorList>
    </citation>
    <scope>NUCLEOTIDE SEQUENCE</scope>
    <source>
        <strain evidence="10">Fish Creek</strain>
    </source>
</reference>
<dbReference type="Proteomes" id="UP000244803">
    <property type="component" value="Chromosome 2"/>
</dbReference>
<feature type="transmembrane region" description="Helical" evidence="9">
    <location>
        <begin position="451"/>
        <end position="471"/>
    </location>
</feature>
<feature type="transmembrane region" description="Helical" evidence="9">
    <location>
        <begin position="174"/>
        <end position="192"/>
    </location>
</feature>
<evidence type="ECO:0000256" key="5">
    <source>
        <dbReference type="ARBA" id="ARBA00022970"/>
    </source>
</evidence>
<dbReference type="OrthoDB" id="330047at2759"/>
<dbReference type="SUPFAM" id="SSF103473">
    <property type="entry name" value="MFS general substrate transporter"/>
    <property type="match status" value="1"/>
</dbReference>
<evidence type="ECO:0000256" key="1">
    <source>
        <dbReference type="ARBA" id="ARBA00004141"/>
    </source>
</evidence>
<feature type="transmembrane region" description="Helical" evidence="9">
    <location>
        <begin position="537"/>
        <end position="556"/>
    </location>
</feature>